<organism evidence="1 2">
    <name type="scientific">Meloidogyne enterolobii</name>
    <name type="common">Root-knot nematode worm</name>
    <name type="synonym">Meloidogyne mayaguensis</name>
    <dbReference type="NCBI Taxonomy" id="390850"/>
    <lineage>
        <taxon>Eukaryota</taxon>
        <taxon>Metazoa</taxon>
        <taxon>Ecdysozoa</taxon>
        <taxon>Nematoda</taxon>
        <taxon>Chromadorea</taxon>
        <taxon>Rhabditida</taxon>
        <taxon>Tylenchina</taxon>
        <taxon>Tylenchomorpha</taxon>
        <taxon>Tylenchoidea</taxon>
        <taxon>Meloidogynidae</taxon>
        <taxon>Meloidogyninae</taxon>
        <taxon>Meloidogyne</taxon>
    </lineage>
</organism>
<evidence type="ECO:0000313" key="1">
    <source>
        <dbReference type="EMBL" id="CAK5088456.1"/>
    </source>
</evidence>
<name>A0ACB1ADN4_MELEN</name>
<keyword evidence="2" id="KW-1185">Reference proteome</keyword>
<proteinExistence type="predicted"/>
<comment type="caution">
    <text evidence="1">The sequence shown here is derived from an EMBL/GenBank/DDBJ whole genome shotgun (WGS) entry which is preliminary data.</text>
</comment>
<sequence>MSFAGEKSFFFCRKAAGGTARKLYILTSTFLFYILSYFFCDRAKHRPNKIPSTH</sequence>
<accession>A0ACB1ADN4</accession>
<dbReference type="Proteomes" id="UP001497535">
    <property type="component" value="Unassembled WGS sequence"/>
</dbReference>
<dbReference type="EMBL" id="CAVMJV010000071">
    <property type="protein sequence ID" value="CAK5088456.1"/>
    <property type="molecule type" value="Genomic_DNA"/>
</dbReference>
<protein>
    <submittedName>
        <fullName evidence="1">Uncharacterized protein</fullName>
    </submittedName>
</protein>
<gene>
    <name evidence="1" type="ORF">MENTE1834_LOCUS36106</name>
</gene>
<reference evidence="1" key="1">
    <citation type="submission" date="2023-11" db="EMBL/GenBank/DDBJ databases">
        <authorList>
            <person name="Poullet M."/>
        </authorList>
    </citation>
    <scope>NUCLEOTIDE SEQUENCE</scope>
    <source>
        <strain evidence="1">E1834</strain>
    </source>
</reference>
<evidence type="ECO:0000313" key="2">
    <source>
        <dbReference type="Proteomes" id="UP001497535"/>
    </source>
</evidence>